<evidence type="ECO:0008006" key="5">
    <source>
        <dbReference type="Google" id="ProtNLM"/>
    </source>
</evidence>
<evidence type="ECO:0000313" key="3">
    <source>
        <dbReference type="EMBL" id="KAF3566354.1"/>
    </source>
</evidence>
<feature type="region of interest" description="Disordered" evidence="1">
    <location>
        <begin position="124"/>
        <end position="154"/>
    </location>
</feature>
<sequence>MTANFSIWGNLIIEKVTNSANPIDGDSSSILSQLVEETVESVVTGRNTNASSSGHYEGDGNRNKYGIAPKNIMKSSKLFCRSGYLGVLSTGCAHGFGFFFFAGPSVTVIAILLIHITDVKLSSGDHGGRGGGRGGGGHEDHVGMEKKKNARDRKDVEWFVDQ</sequence>
<keyword evidence="2" id="KW-0472">Membrane</keyword>
<feature type="compositionally biased region" description="Basic and acidic residues" evidence="1">
    <location>
        <begin position="136"/>
        <end position="154"/>
    </location>
</feature>
<dbReference type="Proteomes" id="UP000266723">
    <property type="component" value="Unassembled WGS sequence"/>
</dbReference>
<name>A0ABQ7D3W9_BRACR</name>
<keyword evidence="4" id="KW-1185">Reference proteome</keyword>
<evidence type="ECO:0000256" key="2">
    <source>
        <dbReference type="SAM" id="Phobius"/>
    </source>
</evidence>
<reference evidence="3 4" key="1">
    <citation type="journal article" date="2020" name="BMC Genomics">
        <title>Intraspecific diversification of the crop wild relative Brassica cretica Lam. using demographic model selection.</title>
        <authorList>
            <person name="Kioukis A."/>
            <person name="Michalopoulou V.A."/>
            <person name="Briers L."/>
            <person name="Pirintsos S."/>
            <person name="Studholme D.J."/>
            <person name="Pavlidis P."/>
            <person name="Sarris P.F."/>
        </authorList>
    </citation>
    <scope>NUCLEOTIDE SEQUENCE [LARGE SCALE GENOMIC DNA]</scope>
    <source>
        <strain evidence="4">cv. PFS-1207/04</strain>
    </source>
</reference>
<proteinExistence type="predicted"/>
<organism evidence="3 4">
    <name type="scientific">Brassica cretica</name>
    <name type="common">Mustard</name>
    <dbReference type="NCBI Taxonomy" id="69181"/>
    <lineage>
        <taxon>Eukaryota</taxon>
        <taxon>Viridiplantae</taxon>
        <taxon>Streptophyta</taxon>
        <taxon>Embryophyta</taxon>
        <taxon>Tracheophyta</taxon>
        <taxon>Spermatophyta</taxon>
        <taxon>Magnoliopsida</taxon>
        <taxon>eudicotyledons</taxon>
        <taxon>Gunneridae</taxon>
        <taxon>Pentapetalae</taxon>
        <taxon>rosids</taxon>
        <taxon>malvids</taxon>
        <taxon>Brassicales</taxon>
        <taxon>Brassicaceae</taxon>
        <taxon>Brassiceae</taxon>
        <taxon>Brassica</taxon>
    </lineage>
</organism>
<accession>A0ABQ7D3W9</accession>
<feature type="transmembrane region" description="Helical" evidence="2">
    <location>
        <begin position="83"/>
        <end position="116"/>
    </location>
</feature>
<gene>
    <name evidence="3" type="ORF">DY000_02018086</name>
</gene>
<keyword evidence="2" id="KW-0812">Transmembrane</keyword>
<keyword evidence="2" id="KW-1133">Transmembrane helix</keyword>
<protein>
    <recommendedName>
        <fullName evidence="5">Transmembrane protein</fullName>
    </recommendedName>
</protein>
<dbReference type="EMBL" id="QGKV02000759">
    <property type="protein sequence ID" value="KAF3566354.1"/>
    <property type="molecule type" value="Genomic_DNA"/>
</dbReference>
<evidence type="ECO:0000256" key="1">
    <source>
        <dbReference type="SAM" id="MobiDB-lite"/>
    </source>
</evidence>
<comment type="caution">
    <text evidence="3">The sequence shown here is derived from an EMBL/GenBank/DDBJ whole genome shotgun (WGS) entry which is preliminary data.</text>
</comment>
<evidence type="ECO:0000313" key="4">
    <source>
        <dbReference type="Proteomes" id="UP000266723"/>
    </source>
</evidence>